<dbReference type="InterPro" id="IPR001279">
    <property type="entry name" value="Metallo-B-lactamas"/>
</dbReference>
<dbReference type="Gene3D" id="3.60.15.10">
    <property type="entry name" value="Ribonuclease Z/Hydroxyacylglutathione hydrolase-like"/>
    <property type="match status" value="1"/>
</dbReference>
<keyword evidence="5" id="KW-0862">Zinc</keyword>
<accession>A0A3B0RY68</accession>
<dbReference type="PANTHER" id="PTHR42978:SF2">
    <property type="entry name" value="102 KBASES UNSTABLE REGION: FROM 1 TO 119443"/>
    <property type="match status" value="1"/>
</dbReference>
<dbReference type="EMBL" id="UOEH01000214">
    <property type="protein sequence ID" value="VAV96949.1"/>
    <property type="molecule type" value="Genomic_DNA"/>
</dbReference>
<keyword evidence="4" id="KW-0378">Hydrolase</keyword>
<dbReference type="SUPFAM" id="SSF56281">
    <property type="entry name" value="Metallo-hydrolase/oxidoreductase"/>
    <property type="match status" value="1"/>
</dbReference>
<evidence type="ECO:0000256" key="3">
    <source>
        <dbReference type="ARBA" id="ARBA00022723"/>
    </source>
</evidence>
<evidence type="ECO:0000259" key="6">
    <source>
        <dbReference type="SMART" id="SM00849"/>
    </source>
</evidence>
<reference evidence="7" key="1">
    <citation type="submission" date="2018-06" db="EMBL/GenBank/DDBJ databases">
        <authorList>
            <person name="Zhirakovskaya E."/>
        </authorList>
    </citation>
    <scope>NUCLEOTIDE SEQUENCE</scope>
</reference>
<gene>
    <name evidence="7" type="ORF">MNBD_ALPHA05-566</name>
</gene>
<evidence type="ECO:0000256" key="1">
    <source>
        <dbReference type="ARBA" id="ARBA00001947"/>
    </source>
</evidence>
<dbReference type="GO" id="GO:0016787">
    <property type="term" value="F:hydrolase activity"/>
    <property type="evidence" value="ECO:0007669"/>
    <property type="project" value="UniProtKB-KW"/>
</dbReference>
<feature type="domain" description="Metallo-beta-lactamase" evidence="6">
    <location>
        <begin position="79"/>
        <end position="286"/>
    </location>
</feature>
<dbReference type="InterPro" id="IPR051013">
    <property type="entry name" value="MBL_superfamily_lactonases"/>
</dbReference>
<dbReference type="Pfam" id="PF00753">
    <property type="entry name" value="Lactamase_B"/>
    <property type="match status" value="1"/>
</dbReference>
<dbReference type="SMART" id="SM00849">
    <property type="entry name" value="Lactamase_B"/>
    <property type="match status" value="1"/>
</dbReference>
<proteinExistence type="inferred from homology"/>
<comment type="cofactor">
    <cofactor evidence="1">
        <name>Zn(2+)</name>
        <dbReference type="ChEBI" id="CHEBI:29105"/>
    </cofactor>
</comment>
<evidence type="ECO:0000313" key="7">
    <source>
        <dbReference type="EMBL" id="VAV96949.1"/>
    </source>
</evidence>
<organism evidence="7">
    <name type="scientific">hydrothermal vent metagenome</name>
    <dbReference type="NCBI Taxonomy" id="652676"/>
    <lineage>
        <taxon>unclassified sequences</taxon>
        <taxon>metagenomes</taxon>
        <taxon>ecological metagenomes</taxon>
    </lineage>
</organism>
<evidence type="ECO:0000256" key="2">
    <source>
        <dbReference type="ARBA" id="ARBA00007749"/>
    </source>
</evidence>
<name>A0A3B0RY68_9ZZZZ</name>
<evidence type="ECO:0000256" key="4">
    <source>
        <dbReference type="ARBA" id="ARBA00022801"/>
    </source>
</evidence>
<evidence type="ECO:0000256" key="5">
    <source>
        <dbReference type="ARBA" id="ARBA00022833"/>
    </source>
</evidence>
<dbReference type="AlphaFoldDB" id="A0A3B0RY68"/>
<dbReference type="InterPro" id="IPR036866">
    <property type="entry name" value="RibonucZ/Hydroxyglut_hydro"/>
</dbReference>
<protein>
    <recommendedName>
        <fullName evidence="6">Metallo-beta-lactamase domain-containing protein</fullName>
    </recommendedName>
</protein>
<keyword evidence="3" id="KW-0479">Metal-binding</keyword>
<comment type="similarity">
    <text evidence="2">Belongs to the metallo-beta-lactamase superfamily.</text>
</comment>
<dbReference type="PANTHER" id="PTHR42978">
    <property type="entry name" value="QUORUM-QUENCHING LACTONASE YTNP-RELATED-RELATED"/>
    <property type="match status" value="1"/>
</dbReference>
<sequence>MRVLIAILVFIAAGVYWFILDGSTPKNADYEFPLAQMRGLIDADDGPLPTALNVEIISTDEAPLLAAHAGFHFKPFQLAMTSFQVKGGNSDGGGDIIIGGAMDKTLYEPTKQSDNATFSDAGYRRMLDAMLASDATLITHEHIDHLGGIVRAPDPAALAPHLMLSAPQLSAMAEFAGDDGLAAAYKNLAPTDLSAPRLLAPGVVVAPTPGHSPGSQVFLIRTDNGEEYLLIGDIVWTMKNVEKAWGRPRLLQYMFFKEDRAQVQRQVRALNALSAAEPALTLLPSHDKAWIDALIAAEKLGENFQ</sequence>
<dbReference type="GO" id="GO:0046872">
    <property type="term" value="F:metal ion binding"/>
    <property type="evidence" value="ECO:0007669"/>
    <property type="project" value="UniProtKB-KW"/>
</dbReference>